<comment type="caution">
    <text evidence="2">The sequence shown here is derived from an EMBL/GenBank/DDBJ whole genome shotgun (WGS) entry which is preliminary data.</text>
</comment>
<organism evidence="2 3">
    <name type="scientific">Gryllotalpicola koreensis</name>
    <dbReference type="NCBI Taxonomy" id="993086"/>
    <lineage>
        <taxon>Bacteria</taxon>
        <taxon>Bacillati</taxon>
        <taxon>Actinomycetota</taxon>
        <taxon>Actinomycetes</taxon>
        <taxon>Micrococcales</taxon>
        <taxon>Microbacteriaceae</taxon>
        <taxon>Gryllotalpicola</taxon>
    </lineage>
</organism>
<name>A0ABP7ZP84_9MICO</name>
<evidence type="ECO:0000313" key="3">
    <source>
        <dbReference type="Proteomes" id="UP001501079"/>
    </source>
</evidence>
<sequence length="92" mass="9960">MSGRDMLLADMRNSVQAGLLWQCLKGETTGVLVYAGSESYEIEDRALAHVKIAITSNLRRNENFLLNWSVPASALIGDSAAIPVSPAASRRN</sequence>
<accession>A0ABP7ZP84</accession>
<evidence type="ECO:0000313" key="2">
    <source>
        <dbReference type="EMBL" id="GAA4167075.1"/>
    </source>
</evidence>
<reference evidence="3" key="1">
    <citation type="journal article" date="2019" name="Int. J. Syst. Evol. Microbiol.">
        <title>The Global Catalogue of Microorganisms (GCM) 10K type strain sequencing project: providing services to taxonomists for standard genome sequencing and annotation.</title>
        <authorList>
            <consortium name="The Broad Institute Genomics Platform"/>
            <consortium name="The Broad Institute Genome Sequencing Center for Infectious Disease"/>
            <person name="Wu L."/>
            <person name="Ma J."/>
        </authorList>
    </citation>
    <scope>NUCLEOTIDE SEQUENCE [LARGE SCALE GENOMIC DNA]</scope>
    <source>
        <strain evidence="3">JCM 17591</strain>
    </source>
</reference>
<feature type="domain" description="DUF7882" evidence="1">
    <location>
        <begin position="30"/>
        <end position="77"/>
    </location>
</feature>
<protein>
    <recommendedName>
        <fullName evidence="1">DUF7882 domain-containing protein</fullName>
    </recommendedName>
</protein>
<gene>
    <name evidence="2" type="ORF">GCM10022287_00010</name>
</gene>
<dbReference type="Pfam" id="PF25355">
    <property type="entry name" value="DUF7882"/>
    <property type="match status" value="1"/>
</dbReference>
<evidence type="ECO:0000259" key="1">
    <source>
        <dbReference type="Pfam" id="PF25355"/>
    </source>
</evidence>
<dbReference type="EMBL" id="BAABBW010000001">
    <property type="protein sequence ID" value="GAA4167075.1"/>
    <property type="molecule type" value="Genomic_DNA"/>
</dbReference>
<dbReference type="Proteomes" id="UP001501079">
    <property type="component" value="Unassembled WGS sequence"/>
</dbReference>
<keyword evidence="3" id="KW-1185">Reference proteome</keyword>
<dbReference type="InterPro" id="IPR057204">
    <property type="entry name" value="DUF7882"/>
</dbReference>
<proteinExistence type="predicted"/>